<feature type="region of interest" description="Disordered" evidence="4">
    <location>
        <begin position="738"/>
        <end position="776"/>
    </location>
</feature>
<keyword evidence="5" id="KW-0812">Transmembrane</keyword>
<name>A0A061SI63_9CHLO</name>
<feature type="compositionally biased region" description="Polar residues" evidence="4">
    <location>
        <begin position="267"/>
        <end position="306"/>
    </location>
</feature>
<feature type="transmembrane region" description="Helical" evidence="5">
    <location>
        <begin position="824"/>
        <end position="843"/>
    </location>
</feature>
<keyword evidence="3" id="KW-0862">Zinc</keyword>
<evidence type="ECO:0000256" key="3">
    <source>
        <dbReference type="ARBA" id="ARBA00022833"/>
    </source>
</evidence>
<dbReference type="GO" id="GO:0008270">
    <property type="term" value="F:zinc ion binding"/>
    <property type="evidence" value="ECO:0007669"/>
    <property type="project" value="UniProtKB-KW"/>
</dbReference>
<dbReference type="InterPro" id="IPR036893">
    <property type="entry name" value="SBP_sf"/>
</dbReference>
<dbReference type="PROSITE" id="PS51141">
    <property type="entry name" value="ZF_SBP"/>
    <property type="match status" value="1"/>
</dbReference>
<keyword evidence="5" id="KW-0472">Membrane</keyword>
<feature type="transmembrane region" description="Helical" evidence="5">
    <location>
        <begin position="889"/>
        <end position="909"/>
    </location>
</feature>
<feature type="transmembrane region" description="Helical" evidence="5">
    <location>
        <begin position="792"/>
        <end position="812"/>
    </location>
</feature>
<dbReference type="GO" id="GO:0003677">
    <property type="term" value="F:DNA binding"/>
    <property type="evidence" value="ECO:0007669"/>
    <property type="project" value="InterPro"/>
</dbReference>
<dbReference type="GO" id="GO:0005634">
    <property type="term" value="C:nucleus"/>
    <property type="evidence" value="ECO:0007669"/>
    <property type="project" value="InterPro"/>
</dbReference>
<dbReference type="EMBL" id="GBEZ01002312">
    <property type="protein sequence ID" value="JAC82729.1"/>
    <property type="molecule type" value="Transcribed_RNA"/>
</dbReference>
<feature type="compositionally biased region" description="Low complexity" evidence="4">
    <location>
        <begin position="746"/>
        <end position="756"/>
    </location>
</feature>
<evidence type="ECO:0000256" key="4">
    <source>
        <dbReference type="SAM" id="MobiDB-lite"/>
    </source>
</evidence>
<feature type="region of interest" description="Disordered" evidence="4">
    <location>
        <begin position="24"/>
        <end position="60"/>
    </location>
</feature>
<protein>
    <submittedName>
        <fullName evidence="7">Squamosa promoter-binding-like 2</fullName>
    </submittedName>
</protein>
<sequence>MELEFFRSDVGRIAMFETQNLSVTRKRGGHVSRNKYGPSDEEKPAQKVEGEAESMKTEKGKKLRKAETRKLASKCQVPGCEVDLAGEDLFYLRSRTCQSHQRALTIDMDGVPSRFCQQCVRIHPLDSFDGEKRGCRKRLARHNLRRQRKKAARKVALQLQKDSRFTEYFDLRGEQCYGGKGVGGKPCDEPVRSSEFPKTNPGVLEPPKRMEATGIWQPMQGSPNEDIGAWHDHQGSFDPEVRSSCRESQGINSASNSPGNSNSGVSQASMQSTNVNCTSALPSGLPQGSSGLPYTSHHSVFGNRTAQGPLGNAEPPEGSRPWGKPPKPQPSLRGSTDWDGLGPGMHWGFIHGVPLRSHFNMGMKIMCATPDALPPNMADQLLSMMQLVPDMMEGAIRPGCVHLSVDFWMRDSAERDSALAAIVGAIKSAERGSPAPWSSHEAVVRLGGQAFRVRDGALVSGGAAAQGPVIDACSPVATASDTVTLLVSGLDEAAGWKVLLRMDGRYLEAEPVMVRHLDGVVEVTVRLPSASEGLGWLEVMVDTPGNLVISEPFPLLLINAPQVAQEVSACLAPRLAEGNRDLAASVLKEIGDALCFGPAGRPRASPRALLHVARLGMTHTLEAIVDAVDEFSDSGARQMLEQANQMASGLLAAAVESGSNETVCQVVQLMQESCLDIDIEEPVDPSGLTVLHQVAAAGRLQTAAVLMGLSAKGWHCWYQRRAGSSWETPSEMLSRGHSRTLRWQQTLSPSTSSTESLDAEPRPNSQRGALPSPQEAEAPSSSEVWLLPGEAVFQWLATPWAFIAFGLVSSLLSEVFATASGPTGGALFLLCGALLLHAVPLFYTKFYRDALQSLRRAAGHREGGIGVLSDMSIATAQGSRVEEECMSPLATASVMAALSGLDALLWAAAKRLAGRATLVHQAVPLILLAALWLSGSALQKRPIIPPRLAVLFAWSFFSLAVALWLSALKAPSSCSPSWAHAFVLVTVGLAHGGAGAFVSPGSLRSVIPSAANWVLLSLAGKQLLEALPPWFGLPEAALWSMVSLVAYVVVRLHTARNAALQAIKTIAKAS</sequence>
<feature type="transmembrane region" description="Helical" evidence="5">
    <location>
        <begin position="916"/>
        <end position="935"/>
    </location>
</feature>
<evidence type="ECO:0000256" key="2">
    <source>
        <dbReference type="ARBA" id="ARBA00022771"/>
    </source>
</evidence>
<proteinExistence type="predicted"/>
<dbReference type="PANTHER" id="PTHR31251:SF169">
    <property type="entry name" value="SQUAMOSA PROMOTER-BINDING-LIKE PROTEIN 8"/>
    <property type="match status" value="1"/>
</dbReference>
<dbReference type="SUPFAM" id="SSF103612">
    <property type="entry name" value="SBT domain"/>
    <property type="match status" value="1"/>
</dbReference>
<evidence type="ECO:0000256" key="1">
    <source>
        <dbReference type="ARBA" id="ARBA00022723"/>
    </source>
</evidence>
<dbReference type="PANTHER" id="PTHR31251">
    <property type="entry name" value="SQUAMOSA PROMOTER-BINDING-LIKE PROTEIN 4"/>
    <property type="match status" value="1"/>
</dbReference>
<feature type="compositionally biased region" description="Low complexity" evidence="4">
    <location>
        <begin position="250"/>
        <end position="266"/>
    </location>
</feature>
<dbReference type="InterPro" id="IPR044817">
    <property type="entry name" value="SBP-like"/>
</dbReference>
<keyword evidence="2" id="KW-0863">Zinc-finger</keyword>
<feature type="region of interest" description="Disordered" evidence="4">
    <location>
        <begin position="182"/>
        <end position="338"/>
    </location>
</feature>
<dbReference type="AlphaFoldDB" id="A0A061SI63"/>
<evidence type="ECO:0000256" key="5">
    <source>
        <dbReference type="SAM" id="Phobius"/>
    </source>
</evidence>
<gene>
    <name evidence="7" type="ORF">TSPGSL018_5033</name>
</gene>
<keyword evidence="5" id="KW-1133">Transmembrane helix</keyword>
<reference evidence="7" key="1">
    <citation type="submission" date="2014-05" db="EMBL/GenBank/DDBJ databases">
        <title>The transcriptome of the halophilic microalga Tetraselmis sp. GSL018 isolated from the Great Salt Lake, Utah.</title>
        <authorList>
            <person name="Jinkerson R.E."/>
            <person name="D'Adamo S."/>
            <person name="Posewitz M.C."/>
        </authorList>
    </citation>
    <scope>NUCLEOTIDE SEQUENCE</scope>
    <source>
        <strain evidence="7">GSL018</strain>
    </source>
</reference>
<dbReference type="InterPro" id="IPR004333">
    <property type="entry name" value="SBP_dom"/>
</dbReference>
<feature type="transmembrane region" description="Helical" evidence="5">
    <location>
        <begin position="978"/>
        <end position="998"/>
    </location>
</feature>
<feature type="compositionally biased region" description="Basic and acidic residues" evidence="4">
    <location>
        <begin position="38"/>
        <end position="60"/>
    </location>
</feature>
<feature type="transmembrane region" description="Helical" evidence="5">
    <location>
        <begin position="947"/>
        <end position="966"/>
    </location>
</feature>
<feature type="transmembrane region" description="Helical" evidence="5">
    <location>
        <begin position="1036"/>
        <end position="1054"/>
    </location>
</feature>
<evidence type="ECO:0000259" key="6">
    <source>
        <dbReference type="PROSITE" id="PS51141"/>
    </source>
</evidence>
<feature type="compositionally biased region" description="Basic residues" evidence="4">
    <location>
        <begin position="24"/>
        <end position="33"/>
    </location>
</feature>
<organism evidence="7">
    <name type="scientific">Tetraselmis sp. GSL018</name>
    <dbReference type="NCBI Taxonomy" id="582737"/>
    <lineage>
        <taxon>Eukaryota</taxon>
        <taxon>Viridiplantae</taxon>
        <taxon>Chlorophyta</taxon>
        <taxon>core chlorophytes</taxon>
        <taxon>Chlorodendrophyceae</taxon>
        <taxon>Chlorodendrales</taxon>
        <taxon>Chlorodendraceae</taxon>
        <taxon>Tetraselmis</taxon>
    </lineage>
</organism>
<evidence type="ECO:0000313" key="7">
    <source>
        <dbReference type="EMBL" id="JAC82729.1"/>
    </source>
</evidence>
<dbReference type="Gene3D" id="4.10.1100.10">
    <property type="entry name" value="Transcription factor, SBP-box domain"/>
    <property type="match status" value="1"/>
</dbReference>
<dbReference type="Pfam" id="PF03110">
    <property type="entry name" value="SBP"/>
    <property type="match status" value="1"/>
</dbReference>
<accession>A0A061SI63</accession>
<keyword evidence="1" id="KW-0479">Metal-binding</keyword>
<feature type="compositionally biased region" description="Basic and acidic residues" evidence="4">
    <location>
        <begin position="228"/>
        <end position="245"/>
    </location>
</feature>
<feature type="domain" description="SBP-type" evidence="6">
    <location>
        <begin position="72"/>
        <end position="149"/>
    </location>
</feature>